<reference evidence="1 2" key="1">
    <citation type="submission" date="2020-06" db="EMBL/GenBank/DDBJ databases">
        <title>Dyadobacter sandarakinus sp. nov., isolated from the soil of the Arctic Yellow River Station.</title>
        <authorList>
            <person name="Zhang Y."/>
            <person name="Peng F."/>
        </authorList>
    </citation>
    <scope>NUCLEOTIDE SEQUENCE [LARGE SCALE GENOMIC DNA]</scope>
    <source>
        <strain evidence="1 2">Q3-56</strain>
    </source>
</reference>
<sequence>MDHDYAPVLVFVYRRPQQTLQTLEALSRNMLASESVLYIYADGPGNVQDDAEKKGIEEVRRVIRKEKWCAEVNIIESKTNKGLATSIIDGVTEQVGRHGKVIVLEDDLVTSRGFLRYANDALDKYQFEEKVMQISGYQFPIDDQEEGQSLFMDLTTSWGWATWKRAWEKFDKTASGYEQLKSDRGLASKFDINGTYPYSDMLIDQMEKTNINSWAIRWWWSVFVNQGITLFPDKSLVKNIGFGPEASHTKGANPFFDNNFNPDYEVTAFPADVAVDQGKMQALEAMLTHVKSTSQRHASPMYKLIRKMKQILEKLTTKTS</sequence>
<gene>
    <name evidence="1" type="ORF">HWI92_22045</name>
</gene>
<evidence type="ECO:0000313" key="2">
    <source>
        <dbReference type="Proteomes" id="UP000612680"/>
    </source>
</evidence>
<protein>
    <submittedName>
        <fullName evidence="1">Glycosyltransferase family 2 protein</fullName>
    </submittedName>
</protein>
<accession>A0ABX7IBB4</accession>
<keyword evidence="2" id="KW-1185">Reference proteome</keyword>
<name>A0ABX7IBB4_9BACT</name>
<dbReference type="Proteomes" id="UP000612680">
    <property type="component" value="Chromosome"/>
</dbReference>
<evidence type="ECO:0000313" key="1">
    <source>
        <dbReference type="EMBL" id="QRR03399.1"/>
    </source>
</evidence>
<dbReference type="Gene3D" id="3.90.550.10">
    <property type="entry name" value="Spore Coat Polysaccharide Biosynthesis Protein SpsA, Chain A"/>
    <property type="match status" value="1"/>
</dbReference>
<proteinExistence type="predicted"/>
<dbReference type="SUPFAM" id="SSF53448">
    <property type="entry name" value="Nucleotide-diphospho-sugar transferases"/>
    <property type="match status" value="1"/>
</dbReference>
<dbReference type="InterPro" id="IPR029044">
    <property type="entry name" value="Nucleotide-diphossugar_trans"/>
</dbReference>
<organism evidence="1 2">
    <name type="scientific">Dyadobacter sandarakinus</name>
    <dbReference type="NCBI Taxonomy" id="2747268"/>
    <lineage>
        <taxon>Bacteria</taxon>
        <taxon>Pseudomonadati</taxon>
        <taxon>Bacteroidota</taxon>
        <taxon>Cytophagia</taxon>
        <taxon>Cytophagales</taxon>
        <taxon>Spirosomataceae</taxon>
        <taxon>Dyadobacter</taxon>
    </lineage>
</organism>
<dbReference type="EMBL" id="CP056775">
    <property type="protein sequence ID" value="QRR03399.1"/>
    <property type="molecule type" value="Genomic_DNA"/>
</dbReference>
<dbReference type="RefSeq" id="WP_204659327.1">
    <property type="nucleotide sequence ID" value="NZ_CP056775.1"/>
</dbReference>